<name>A0A3B0RSD0_9ZZZZ</name>
<dbReference type="EMBL" id="UOEF01000177">
    <property type="protein sequence ID" value="VAV94131.1"/>
    <property type="molecule type" value="Genomic_DNA"/>
</dbReference>
<feature type="transmembrane region" description="Helical" evidence="1">
    <location>
        <begin position="7"/>
        <end position="30"/>
    </location>
</feature>
<dbReference type="PANTHER" id="PTHR38095">
    <property type="entry name" value="ANAEROBIC DIMETHYL SULFOXIDE REDUCTASE CHAIN YNFH"/>
    <property type="match status" value="1"/>
</dbReference>
<organism evidence="2">
    <name type="scientific">hydrothermal vent metagenome</name>
    <dbReference type="NCBI Taxonomy" id="652676"/>
    <lineage>
        <taxon>unclassified sequences</taxon>
        <taxon>metagenomes</taxon>
        <taxon>ecological metagenomes</taxon>
    </lineage>
</organism>
<proteinExistence type="predicted"/>
<feature type="transmembrane region" description="Helical" evidence="1">
    <location>
        <begin position="42"/>
        <end position="63"/>
    </location>
</feature>
<dbReference type="AlphaFoldDB" id="A0A3B0RSD0"/>
<feature type="transmembrane region" description="Helical" evidence="1">
    <location>
        <begin position="84"/>
        <end position="104"/>
    </location>
</feature>
<dbReference type="PANTHER" id="PTHR38095:SF1">
    <property type="entry name" value="ANAEROBIC DIMETHYL SULFOXIDE REDUCTASE CHAIN YNFH"/>
    <property type="match status" value="1"/>
</dbReference>
<dbReference type="GO" id="GO:0009389">
    <property type="term" value="F:dimethyl sulfoxide reductase activity"/>
    <property type="evidence" value="ECO:0007669"/>
    <property type="project" value="TreeGrafter"/>
</dbReference>
<gene>
    <name evidence="2" type="ORF">MNBD_ALPHA04-1845</name>
</gene>
<dbReference type="GO" id="GO:0019645">
    <property type="term" value="P:anaerobic electron transport chain"/>
    <property type="evidence" value="ECO:0007669"/>
    <property type="project" value="InterPro"/>
</dbReference>
<dbReference type="GO" id="GO:0009390">
    <property type="term" value="C:dimethyl sulfoxide reductase complex"/>
    <property type="evidence" value="ECO:0007669"/>
    <property type="project" value="TreeGrafter"/>
</dbReference>
<reference evidence="2" key="1">
    <citation type="submission" date="2018-06" db="EMBL/GenBank/DDBJ databases">
        <authorList>
            <person name="Zhirakovskaya E."/>
        </authorList>
    </citation>
    <scope>NUCLEOTIDE SEQUENCE</scope>
</reference>
<dbReference type="EC" id="1.8.5.3" evidence="2"/>
<keyword evidence="2" id="KW-0560">Oxidoreductase</keyword>
<feature type="transmembrane region" description="Helical" evidence="1">
    <location>
        <begin position="145"/>
        <end position="166"/>
    </location>
</feature>
<keyword evidence="1" id="KW-0472">Membrane</keyword>
<keyword evidence="1" id="KW-0812">Transmembrane</keyword>
<sequence>MHPAKSVIFFTVASGAGYGLFIWIAVLSYARLIPPVPGFGLTALFLSLGLIVSGLLSSTFHLGHPERAWRALSQWRSSWLSREGVIAILTFIPLGIFSIGWIFFQNNSGIVAVIGLAGALMSLITVFTTSMIYASLKTIPAWHNIWTKLVYIILCLMSGGVLMLALTEVFGMMEVGGIIHLPVIFLLIFGFVIKIIYWRHIHTSKPISTAESATGLGRFGKVSLAASPHGEDNFLLKEMGFEIARKHAKKIRIIASFLAFIVPGALIAIGIYFAGGTSGAAAIILAAAICFIGLAFERWLFFAEAKHVVTLYYGESKI</sequence>
<dbReference type="Pfam" id="PF04976">
    <property type="entry name" value="DmsC"/>
    <property type="match status" value="1"/>
</dbReference>
<feature type="transmembrane region" description="Helical" evidence="1">
    <location>
        <begin position="279"/>
        <end position="296"/>
    </location>
</feature>
<keyword evidence="1" id="KW-1133">Transmembrane helix</keyword>
<dbReference type="GO" id="GO:0005886">
    <property type="term" value="C:plasma membrane"/>
    <property type="evidence" value="ECO:0007669"/>
    <property type="project" value="TreeGrafter"/>
</dbReference>
<feature type="transmembrane region" description="Helical" evidence="1">
    <location>
        <begin position="178"/>
        <end position="197"/>
    </location>
</feature>
<accession>A0A3B0RSD0</accession>
<evidence type="ECO:0000313" key="2">
    <source>
        <dbReference type="EMBL" id="VAV94131.1"/>
    </source>
</evidence>
<dbReference type="InterPro" id="IPR007059">
    <property type="entry name" value="DmsC"/>
</dbReference>
<protein>
    <submittedName>
        <fullName evidence="2">Anaerobic dimethyl sulfoxide reductase chain C, anchor subunit</fullName>
        <ecNumber evidence="2">1.8.5.3</ecNumber>
    </submittedName>
</protein>
<feature type="transmembrane region" description="Helical" evidence="1">
    <location>
        <begin position="110"/>
        <end position="133"/>
    </location>
</feature>
<evidence type="ECO:0000256" key="1">
    <source>
        <dbReference type="SAM" id="Phobius"/>
    </source>
</evidence>
<feature type="transmembrane region" description="Helical" evidence="1">
    <location>
        <begin position="253"/>
        <end position="273"/>
    </location>
</feature>